<evidence type="ECO:0000313" key="2">
    <source>
        <dbReference type="Proteomes" id="UP000276133"/>
    </source>
</evidence>
<dbReference type="AlphaFoldDB" id="A0A3M7SAG7"/>
<reference evidence="1 2" key="1">
    <citation type="journal article" date="2018" name="Sci. Rep.">
        <title>Genomic signatures of local adaptation to the degree of environmental predictability in rotifers.</title>
        <authorList>
            <person name="Franch-Gras L."/>
            <person name="Hahn C."/>
            <person name="Garcia-Roger E.M."/>
            <person name="Carmona M.J."/>
            <person name="Serra M."/>
            <person name="Gomez A."/>
        </authorList>
    </citation>
    <scope>NUCLEOTIDE SEQUENCE [LARGE SCALE GENOMIC DNA]</scope>
    <source>
        <strain evidence="1">HYR1</strain>
    </source>
</reference>
<dbReference type="OrthoDB" id="10194410at2759"/>
<proteinExistence type="predicted"/>
<gene>
    <name evidence="1" type="ORF">BpHYR1_044300</name>
</gene>
<comment type="caution">
    <text evidence="1">The sequence shown here is derived from an EMBL/GenBank/DDBJ whole genome shotgun (WGS) entry which is preliminary data.</text>
</comment>
<organism evidence="1 2">
    <name type="scientific">Brachionus plicatilis</name>
    <name type="common">Marine rotifer</name>
    <name type="synonym">Brachionus muelleri</name>
    <dbReference type="NCBI Taxonomy" id="10195"/>
    <lineage>
        <taxon>Eukaryota</taxon>
        <taxon>Metazoa</taxon>
        <taxon>Spiralia</taxon>
        <taxon>Gnathifera</taxon>
        <taxon>Rotifera</taxon>
        <taxon>Eurotatoria</taxon>
        <taxon>Monogononta</taxon>
        <taxon>Pseudotrocha</taxon>
        <taxon>Ploima</taxon>
        <taxon>Brachionidae</taxon>
        <taxon>Brachionus</taxon>
    </lineage>
</organism>
<dbReference type="EMBL" id="REGN01001744">
    <property type="protein sequence ID" value="RNA32813.1"/>
    <property type="molecule type" value="Genomic_DNA"/>
</dbReference>
<evidence type="ECO:0000313" key="1">
    <source>
        <dbReference type="EMBL" id="RNA32813.1"/>
    </source>
</evidence>
<name>A0A3M7SAG7_BRAPC</name>
<accession>A0A3M7SAG7</accession>
<sequence>MANIIFNIYFLLTSTNYFILDKNNFDLYILDKLILDNNYIDIFNLDRYLKFRHSIYLLNSINMAEKNPDTNPRKIIIECQKSVSEEVAANLPTYNACRQLCNSAPVDPCVLVVLTDVSQIPVQIKDVDIIVVQN</sequence>
<protein>
    <submittedName>
        <fullName evidence="1">Uncharacterized protein</fullName>
    </submittedName>
</protein>
<dbReference type="Proteomes" id="UP000276133">
    <property type="component" value="Unassembled WGS sequence"/>
</dbReference>
<keyword evidence="2" id="KW-1185">Reference proteome</keyword>